<dbReference type="eggNOG" id="COG1683">
    <property type="taxonomic scope" value="Bacteria"/>
</dbReference>
<organism evidence="1 2">
    <name type="scientific">Streptococcus henryi</name>
    <dbReference type="NCBI Taxonomy" id="439219"/>
    <lineage>
        <taxon>Bacteria</taxon>
        <taxon>Bacillati</taxon>
        <taxon>Bacillota</taxon>
        <taxon>Bacilli</taxon>
        <taxon>Lactobacillales</taxon>
        <taxon>Streptococcaceae</taxon>
        <taxon>Streptococcus</taxon>
    </lineage>
</organism>
<keyword evidence="2" id="KW-1185">Reference proteome</keyword>
<dbReference type="InterPro" id="IPR007553">
    <property type="entry name" value="2-thiour_desulf"/>
</dbReference>
<gene>
    <name evidence="1" type="ORF">SAMN02910293_01051</name>
</gene>
<dbReference type="STRING" id="439219.SAMN02910293_01051"/>
<proteinExistence type="predicted"/>
<accession>A0A1G6BIZ6</accession>
<name>A0A1G6BIZ6_9STRE</name>
<dbReference type="PANTHER" id="PTHR30087:SF1">
    <property type="entry name" value="HYPOTHETICAL CYTOSOLIC PROTEIN"/>
    <property type="match status" value="1"/>
</dbReference>
<dbReference type="PANTHER" id="PTHR30087">
    <property type="entry name" value="INNER MEMBRANE PROTEIN"/>
    <property type="match status" value="1"/>
</dbReference>
<reference evidence="1 2" key="1">
    <citation type="submission" date="2016-10" db="EMBL/GenBank/DDBJ databases">
        <authorList>
            <person name="de Groot N.N."/>
        </authorList>
    </citation>
    <scope>NUCLEOTIDE SEQUENCE [LARGE SCALE GENOMIC DNA]</scope>
    <source>
        <strain evidence="1 2">A-4</strain>
    </source>
</reference>
<evidence type="ECO:0000313" key="1">
    <source>
        <dbReference type="EMBL" id="SDB20595.1"/>
    </source>
</evidence>
<dbReference type="AlphaFoldDB" id="A0A1G6BIZ6"/>
<evidence type="ECO:0000313" key="2">
    <source>
        <dbReference type="Proteomes" id="UP000182508"/>
    </source>
</evidence>
<protein>
    <submittedName>
        <fullName evidence="1">Uncharacterized conserved protein YbbK, DUF523 family</fullName>
    </submittedName>
</protein>
<dbReference type="EMBL" id="FMXP01000012">
    <property type="protein sequence ID" value="SDB20595.1"/>
    <property type="molecule type" value="Genomic_DNA"/>
</dbReference>
<dbReference type="Proteomes" id="UP000182508">
    <property type="component" value="Unassembled WGS sequence"/>
</dbReference>
<sequence length="164" mass="17793">MDSFTEMTSEAKPLENKSCVLVSACLLGENCKYNGGNNYNQAVIDFVADKDVIPICPEVAGGLSVPRNPVEISDGQVFDAKGQNYDQEFQAGIDRTLASMAGKDIDLAILQSRSPSCGVNQIYDGSFTGKKIAGSGLFAKKLKELGYRVLDVEDFKDYIESCKE</sequence>
<dbReference type="Pfam" id="PF04463">
    <property type="entry name" value="2-thiour_desulf"/>
    <property type="match status" value="1"/>
</dbReference>